<accession>A0A8J5RRE3</accession>
<organism evidence="1 2">
    <name type="scientific">Zizania palustris</name>
    <name type="common">Northern wild rice</name>
    <dbReference type="NCBI Taxonomy" id="103762"/>
    <lineage>
        <taxon>Eukaryota</taxon>
        <taxon>Viridiplantae</taxon>
        <taxon>Streptophyta</taxon>
        <taxon>Embryophyta</taxon>
        <taxon>Tracheophyta</taxon>
        <taxon>Spermatophyta</taxon>
        <taxon>Magnoliopsida</taxon>
        <taxon>Liliopsida</taxon>
        <taxon>Poales</taxon>
        <taxon>Poaceae</taxon>
        <taxon>BOP clade</taxon>
        <taxon>Oryzoideae</taxon>
        <taxon>Oryzeae</taxon>
        <taxon>Zizaniinae</taxon>
        <taxon>Zizania</taxon>
    </lineage>
</organism>
<dbReference type="AlphaFoldDB" id="A0A8J5RRE3"/>
<keyword evidence="2" id="KW-1185">Reference proteome</keyword>
<sequence length="108" mass="11818">MPVFVVVRRLRLALSPLPPPEPATPSAIARRPLRRSRHSLRSLRRRPLLPPPGPFYAQLASASPSADAGVYAPRSSVRLRAPGSSVLLSVPHFRLMIMVDLVVVLLSN</sequence>
<comment type="caution">
    <text evidence="1">The sequence shown here is derived from an EMBL/GenBank/DDBJ whole genome shotgun (WGS) entry which is preliminary data.</text>
</comment>
<reference evidence="1" key="1">
    <citation type="journal article" date="2021" name="bioRxiv">
        <title>Whole Genome Assembly and Annotation of Northern Wild Rice, Zizania palustris L., Supports a Whole Genome Duplication in the Zizania Genus.</title>
        <authorList>
            <person name="Haas M."/>
            <person name="Kono T."/>
            <person name="Macchietto M."/>
            <person name="Millas R."/>
            <person name="McGilp L."/>
            <person name="Shao M."/>
            <person name="Duquette J."/>
            <person name="Hirsch C.N."/>
            <person name="Kimball J."/>
        </authorList>
    </citation>
    <scope>NUCLEOTIDE SEQUENCE</scope>
    <source>
        <tissue evidence="1">Fresh leaf tissue</tissue>
    </source>
</reference>
<proteinExistence type="predicted"/>
<dbReference type="Proteomes" id="UP000729402">
    <property type="component" value="Unassembled WGS sequence"/>
</dbReference>
<dbReference type="EMBL" id="JAAALK010000288">
    <property type="protein sequence ID" value="KAG8052732.1"/>
    <property type="molecule type" value="Genomic_DNA"/>
</dbReference>
<gene>
    <name evidence="1" type="ORF">GUJ93_ZPchr0001g31363</name>
</gene>
<evidence type="ECO:0000313" key="1">
    <source>
        <dbReference type="EMBL" id="KAG8052732.1"/>
    </source>
</evidence>
<reference evidence="1" key="2">
    <citation type="submission" date="2021-02" db="EMBL/GenBank/DDBJ databases">
        <authorList>
            <person name="Kimball J.A."/>
            <person name="Haas M.W."/>
            <person name="Macchietto M."/>
            <person name="Kono T."/>
            <person name="Duquette J."/>
            <person name="Shao M."/>
        </authorList>
    </citation>
    <scope>NUCLEOTIDE SEQUENCE</scope>
    <source>
        <tissue evidence="1">Fresh leaf tissue</tissue>
    </source>
</reference>
<protein>
    <submittedName>
        <fullName evidence="1">Uncharacterized protein</fullName>
    </submittedName>
</protein>
<name>A0A8J5RRE3_ZIZPA</name>
<evidence type="ECO:0000313" key="2">
    <source>
        <dbReference type="Proteomes" id="UP000729402"/>
    </source>
</evidence>